<dbReference type="Gramene" id="TraesRN7D0100904200.1">
    <property type="protein sequence ID" value="TraesRN7D0100904200.1"/>
    <property type="gene ID" value="TraesRN7D0100904200"/>
</dbReference>
<dbReference type="InterPro" id="IPR009057">
    <property type="entry name" value="Homeodomain-like_sf"/>
</dbReference>
<evidence type="ECO:0000256" key="4">
    <source>
        <dbReference type="ARBA" id="ARBA00023125"/>
    </source>
</evidence>
<dbReference type="SUPFAM" id="SSF46689">
    <property type="entry name" value="Homeodomain-like"/>
    <property type="match status" value="1"/>
</dbReference>
<reference evidence="10" key="1">
    <citation type="submission" date="2018-08" db="EMBL/GenBank/DDBJ databases">
        <authorList>
            <person name="Rossello M."/>
        </authorList>
    </citation>
    <scope>NUCLEOTIDE SEQUENCE [LARGE SCALE GENOMIC DNA]</scope>
    <source>
        <strain evidence="10">cv. Chinese Spring</strain>
    </source>
</reference>
<evidence type="ECO:0000313" key="10">
    <source>
        <dbReference type="EnsemblPlants" id="TraesCS7D02G373400.1"/>
    </source>
</evidence>
<feature type="domain" description="Myb-like" evidence="8">
    <location>
        <begin position="89"/>
        <end position="141"/>
    </location>
</feature>
<feature type="domain" description="Myb-like" evidence="8">
    <location>
        <begin position="142"/>
        <end position="192"/>
    </location>
</feature>
<evidence type="ECO:0000259" key="8">
    <source>
        <dbReference type="PROSITE" id="PS50090"/>
    </source>
</evidence>
<dbReference type="OMA" id="GRWRGCA"/>
<dbReference type="SMART" id="SM00717">
    <property type="entry name" value="SANT"/>
    <property type="match status" value="2"/>
</dbReference>
<dbReference type="STRING" id="4565.A0A3B6TMT6"/>
<evidence type="ECO:0000256" key="7">
    <source>
        <dbReference type="SAM" id="MobiDB-lite"/>
    </source>
</evidence>
<dbReference type="InterPro" id="IPR017930">
    <property type="entry name" value="Myb_dom"/>
</dbReference>
<feature type="region of interest" description="Disordered" evidence="7">
    <location>
        <begin position="41"/>
        <end position="101"/>
    </location>
</feature>
<evidence type="ECO:0008006" key="12">
    <source>
        <dbReference type="Google" id="ProtNLM"/>
    </source>
</evidence>
<dbReference type="PANTHER" id="PTHR47995">
    <property type="entry name" value="TRANSCRIPTION FACTOR MYB33-RELATED"/>
    <property type="match status" value="1"/>
</dbReference>
<organism evidence="10">
    <name type="scientific">Triticum aestivum</name>
    <name type="common">Wheat</name>
    <dbReference type="NCBI Taxonomy" id="4565"/>
    <lineage>
        <taxon>Eukaryota</taxon>
        <taxon>Viridiplantae</taxon>
        <taxon>Streptophyta</taxon>
        <taxon>Embryophyta</taxon>
        <taxon>Tracheophyta</taxon>
        <taxon>Spermatophyta</taxon>
        <taxon>Magnoliopsida</taxon>
        <taxon>Liliopsida</taxon>
        <taxon>Poales</taxon>
        <taxon>Poaceae</taxon>
        <taxon>BOP clade</taxon>
        <taxon>Pooideae</taxon>
        <taxon>Triticodae</taxon>
        <taxon>Triticeae</taxon>
        <taxon>Triticinae</taxon>
        <taxon>Triticum</taxon>
    </lineage>
</organism>
<keyword evidence="6" id="KW-0539">Nucleus</keyword>
<evidence type="ECO:0000313" key="11">
    <source>
        <dbReference type="Proteomes" id="UP000019116"/>
    </source>
</evidence>
<feature type="compositionally biased region" description="Acidic residues" evidence="7">
    <location>
        <begin position="60"/>
        <end position="76"/>
    </location>
</feature>
<dbReference type="GO" id="GO:0006355">
    <property type="term" value="P:regulation of DNA-templated transcription"/>
    <property type="evidence" value="ECO:0000318"/>
    <property type="project" value="GO_Central"/>
</dbReference>
<evidence type="ECO:0000259" key="9">
    <source>
        <dbReference type="PROSITE" id="PS51294"/>
    </source>
</evidence>
<feature type="domain" description="HTH myb-type" evidence="9">
    <location>
        <begin position="89"/>
        <end position="141"/>
    </location>
</feature>
<evidence type="ECO:0000256" key="5">
    <source>
        <dbReference type="ARBA" id="ARBA00023163"/>
    </source>
</evidence>
<dbReference type="PROSITE" id="PS51294">
    <property type="entry name" value="HTH_MYB"/>
    <property type="match status" value="2"/>
</dbReference>
<evidence type="ECO:0000256" key="3">
    <source>
        <dbReference type="ARBA" id="ARBA00023015"/>
    </source>
</evidence>
<keyword evidence="3" id="KW-0805">Transcription regulation</keyword>
<dbReference type="Gramene" id="TraesCS7D03G0880100.1">
    <property type="protein sequence ID" value="TraesCS7D03G0880100.1.CDS"/>
    <property type="gene ID" value="TraesCS7D03G0880100"/>
</dbReference>
<evidence type="ECO:0000256" key="6">
    <source>
        <dbReference type="ARBA" id="ARBA00023242"/>
    </source>
</evidence>
<keyword evidence="11" id="KW-1185">Reference proteome</keyword>
<dbReference type="Proteomes" id="UP000019116">
    <property type="component" value="Chromosome 7D"/>
</dbReference>
<dbReference type="GO" id="GO:0003677">
    <property type="term" value="F:DNA binding"/>
    <property type="evidence" value="ECO:0007669"/>
    <property type="project" value="UniProtKB-KW"/>
</dbReference>
<feature type="region of interest" description="Disordered" evidence="7">
    <location>
        <begin position="214"/>
        <end position="234"/>
    </location>
</feature>
<dbReference type="Gene3D" id="1.10.10.60">
    <property type="entry name" value="Homeodomain-like"/>
    <property type="match status" value="2"/>
</dbReference>
<dbReference type="AlphaFoldDB" id="A0A3B6TMT6"/>
<sequence>MHFLDSVLNLVGRWRGCAAASRPGTTLKMEGKDATLVLPELLKEEVQSPPLSPLSPRSSDDDETEADDSDGEEEEGGAPVGTGGAVASGPPMKKGPWTSDEDQRLRTYVEAHGEGNWNQVQRNAGLNRCGKSCRLRWANHLRPNLKKGPFSKEEEQKIIELHALHGNKWAKMASVLEGRTDNEIKNFWNTRMKRLQKAGLGLYPDGLLSRLANQEMGSHSPEDSRGKKRQNELSQGNGLEFDDIIFEKLDYKKQSDNFLTPNFTIQDSLPMNDINYPLKRHASSGIVSDYGGSPKCEQFSNEIEEASYNDLNSEMSVVSFNNVISNSMPLLDDNFPISGKILPIKMELPSFQYAAYDTSNNLLCPASTLPEQVHGFGVPTKFEGEFDSELPFPYAYHFIPSTSIFDDNTLEYSSFNELTTYKSPTDSDAIFMDNKHNADILHDKYFCSDPCATDVSAEARFFNEDSTHSEYQPNNGPLNALFYGKFCNDVTLSARDDGHQTLLSSNGVPNTHHLPGY</sequence>
<dbReference type="EnsemblPlants" id="TraesCS7D02G373400.1">
    <property type="protein sequence ID" value="TraesCS7D02G373400.1"/>
    <property type="gene ID" value="TraesCS7D02G373400"/>
</dbReference>
<evidence type="ECO:0000256" key="1">
    <source>
        <dbReference type="ARBA" id="ARBA00004123"/>
    </source>
</evidence>
<dbReference type="PANTHER" id="PTHR47995:SF15">
    <property type="entry name" value="TRANSCRIPTION FACTOR"/>
    <property type="match status" value="1"/>
</dbReference>
<evidence type="ECO:0000256" key="2">
    <source>
        <dbReference type="ARBA" id="ARBA00022737"/>
    </source>
</evidence>
<dbReference type="FunFam" id="1.10.10.60:FF:000001">
    <property type="entry name" value="MYB-related transcription factor"/>
    <property type="match status" value="1"/>
</dbReference>
<name>A0A3B6TMT6_WHEAT</name>
<dbReference type="GO" id="GO:0005634">
    <property type="term" value="C:nucleus"/>
    <property type="evidence" value="ECO:0000318"/>
    <property type="project" value="GO_Central"/>
</dbReference>
<proteinExistence type="predicted"/>
<dbReference type="OrthoDB" id="2143914at2759"/>
<dbReference type="CDD" id="cd00167">
    <property type="entry name" value="SANT"/>
    <property type="match status" value="2"/>
</dbReference>
<feature type="compositionally biased region" description="Basic and acidic residues" evidence="7">
    <location>
        <begin position="220"/>
        <end position="231"/>
    </location>
</feature>
<reference evidence="10" key="2">
    <citation type="submission" date="2018-10" db="UniProtKB">
        <authorList>
            <consortium name="EnsemblPlants"/>
        </authorList>
    </citation>
    <scope>IDENTIFICATION</scope>
</reference>
<keyword evidence="4" id="KW-0238">DNA-binding</keyword>
<dbReference type="InterPro" id="IPR001005">
    <property type="entry name" value="SANT/Myb"/>
</dbReference>
<dbReference type="Gramene" id="TraesCS7D02G373400.1">
    <property type="protein sequence ID" value="TraesCS7D02G373400.1"/>
    <property type="gene ID" value="TraesCS7D02G373400"/>
</dbReference>
<dbReference type="GO" id="GO:0003700">
    <property type="term" value="F:DNA-binding transcription factor activity"/>
    <property type="evidence" value="ECO:0000318"/>
    <property type="project" value="GO_Central"/>
</dbReference>
<dbReference type="Gramene" id="TraesCAD_scaffold_024771_01G000400.1">
    <property type="protein sequence ID" value="TraesCAD_scaffold_024771_01G000400.1"/>
    <property type="gene ID" value="TraesCAD_scaffold_024771_01G000400"/>
</dbReference>
<dbReference type="PROSITE" id="PS50090">
    <property type="entry name" value="MYB_LIKE"/>
    <property type="match status" value="2"/>
</dbReference>
<dbReference type="Gramene" id="TraesCLE_scaffold_020726_01G000400.1">
    <property type="protein sequence ID" value="TraesCLE_scaffold_020726_01G000400.1"/>
    <property type="gene ID" value="TraesCLE_scaffold_020726_01G000400"/>
</dbReference>
<protein>
    <recommendedName>
        <fullName evidence="12">Transcription factor GAMYB</fullName>
    </recommendedName>
</protein>
<dbReference type="Gramene" id="TraesROB_scaffold_020673_01G000400.1">
    <property type="protein sequence ID" value="TraesROB_scaffold_020673_01G000400.1"/>
    <property type="gene ID" value="TraesROB_scaffold_020673_01G000400"/>
</dbReference>
<keyword evidence="2" id="KW-0677">Repeat</keyword>
<gene>
    <name evidence="10" type="primary">LOC123168412</name>
</gene>
<comment type="subcellular location">
    <subcellularLocation>
        <location evidence="1">Nucleus</location>
    </subcellularLocation>
</comment>
<dbReference type="Pfam" id="PF00249">
    <property type="entry name" value="Myb_DNA-binding"/>
    <property type="match status" value="2"/>
</dbReference>
<accession>A0A3B6TMT6</accession>
<dbReference type="Gramene" id="TraesWEE_scaffold_017503_01G000400.1">
    <property type="protein sequence ID" value="TraesWEE_scaffold_017503_01G000400.1"/>
    <property type="gene ID" value="TraesWEE_scaffold_017503_01G000400"/>
</dbReference>
<feature type="domain" description="HTH myb-type" evidence="9">
    <location>
        <begin position="142"/>
        <end position="196"/>
    </location>
</feature>
<keyword evidence="5" id="KW-0804">Transcription</keyword>
<dbReference type="SMR" id="A0A3B6TMT6"/>